<feature type="compositionally biased region" description="Polar residues" evidence="1">
    <location>
        <begin position="218"/>
        <end position="235"/>
    </location>
</feature>
<feature type="compositionally biased region" description="Low complexity" evidence="1">
    <location>
        <begin position="181"/>
        <end position="191"/>
    </location>
</feature>
<sequence length="235" mass="25460">MSWRRSISLLLLLTVLFEHVSSLPAISRADGNVKSDVLAQVSLHWTATGVERWGTDVVEEAATIDYQAADENQEANLVEHQAPHVDDTATGAERQAPDVDDKVTGVGRHVPQVEDEATGPVHRAPHVEIEATVAEHPASMEVAAARLVPRGCGFLNFGRSRRSRNRRARTPSPIRTPLPSSPVNRSPNRPSGGSSLPTFENNARGNNARGNLVFRNAGSGSNNMGTWQPQVQGCW</sequence>
<keyword evidence="4" id="KW-1185">Reference proteome</keyword>
<name>A0A9P0A479_BEMTA</name>
<dbReference type="AlphaFoldDB" id="A0A9P0A479"/>
<evidence type="ECO:0000313" key="4">
    <source>
        <dbReference type="Proteomes" id="UP001152759"/>
    </source>
</evidence>
<feature type="region of interest" description="Disordered" evidence="1">
    <location>
        <begin position="154"/>
        <end position="235"/>
    </location>
</feature>
<protein>
    <submittedName>
        <fullName evidence="3">Uncharacterized protein</fullName>
    </submittedName>
</protein>
<dbReference type="Proteomes" id="UP001152759">
    <property type="component" value="Chromosome 10"/>
</dbReference>
<reference evidence="3" key="1">
    <citation type="submission" date="2021-12" db="EMBL/GenBank/DDBJ databases">
        <authorList>
            <person name="King R."/>
        </authorList>
    </citation>
    <scope>NUCLEOTIDE SEQUENCE</scope>
</reference>
<organism evidence="3 4">
    <name type="scientific">Bemisia tabaci</name>
    <name type="common">Sweetpotato whitefly</name>
    <name type="synonym">Aleurodes tabaci</name>
    <dbReference type="NCBI Taxonomy" id="7038"/>
    <lineage>
        <taxon>Eukaryota</taxon>
        <taxon>Metazoa</taxon>
        <taxon>Ecdysozoa</taxon>
        <taxon>Arthropoda</taxon>
        <taxon>Hexapoda</taxon>
        <taxon>Insecta</taxon>
        <taxon>Pterygota</taxon>
        <taxon>Neoptera</taxon>
        <taxon>Paraneoptera</taxon>
        <taxon>Hemiptera</taxon>
        <taxon>Sternorrhyncha</taxon>
        <taxon>Aleyrodoidea</taxon>
        <taxon>Aleyrodidae</taxon>
        <taxon>Aleyrodinae</taxon>
        <taxon>Bemisia</taxon>
    </lineage>
</organism>
<feature type="compositionally biased region" description="Low complexity" evidence="1">
    <location>
        <begin position="201"/>
        <end position="211"/>
    </location>
</feature>
<gene>
    <name evidence="3" type="ORF">BEMITA_LOCUS3051</name>
</gene>
<keyword evidence="2" id="KW-0732">Signal</keyword>
<dbReference type="EMBL" id="OU963871">
    <property type="protein sequence ID" value="CAH0383614.1"/>
    <property type="molecule type" value="Genomic_DNA"/>
</dbReference>
<evidence type="ECO:0000313" key="3">
    <source>
        <dbReference type="EMBL" id="CAH0383614.1"/>
    </source>
</evidence>
<proteinExistence type="predicted"/>
<feature type="signal peptide" evidence="2">
    <location>
        <begin position="1"/>
        <end position="22"/>
    </location>
</feature>
<feature type="chain" id="PRO_5040197775" evidence="2">
    <location>
        <begin position="23"/>
        <end position="235"/>
    </location>
</feature>
<feature type="compositionally biased region" description="Basic residues" evidence="1">
    <location>
        <begin position="159"/>
        <end position="169"/>
    </location>
</feature>
<accession>A0A9P0A479</accession>
<evidence type="ECO:0000256" key="1">
    <source>
        <dbReference type="SAM" id="MobiDB-lite"/>
    </source>
</evidence>
<evidence type="ECO:0000256" key="2">
    <source>
        <dbReference type="SAM" id="SignalP"/>
    </source>
</evidence>